<accession>A0A2I1KQM7</accession>
<keyword evidence="2" id="KW-0812">Transmembrane</keyword>
<feature type="transmembrane region" description="Helical" evidence="2">
    <location>
        <begin position="306"/>
        <end position="332"/>
    </location>
</feature>
<evidence type="ECO:0000256" key="1">
    <source>
        <dbReference type="SAM" id="MobiDB-lite"/>
    </source>
</evidence>
<comment type="caution">
    <text evidence="3">The sequence shown here is derived from an EMBL/GenBank/DDBJ whole genome shotgun (WGS) entry which is preliminary data.</text>
</comment>
<feature type="compositionally biased region" description="Basic and acidic residues" evidence="1">
    <location>
        <begin position="456"/>
        <end position="465"/>
    </location>
</feature>
<evidence type="ECO:0000256" key="2">
    <source>
        <dbReference type="SAM" id="Phobius"/>
    </source>
</evidence>
<reference evidence="3 4" key="1">
    <citation type="submission" date="2017-12" db="EMBL/GenBank/DDBJ databases">
        <title>Phylogenetic diversity of female urinary microbiome.</title>
        <authorList>
            <person name="Thomas-White K."/>
            <person name="Wolfe A.J."/>
        </authorList>
    </citation>
    <scope>NUCLEOTIDE SEQUENCE [LARGE SCALE GENOMIC DNA]</scope>
    <source>
        <strain evidence="3 4">UMB0319</strain>
    </source>
</reference>
<organism evidence="3 4">
    <name type="scientific">Actinomyces urogenitalis</name>
    <dbReference type="NCBI Taxonomy" id="103621"/>
    <lineage>
        <taxon>Bacteria</taxon>
        <taxon>Bacillati</taxon>
        <taxon>Actinomycetota</taxon>
        <taxon>Actinomycetes</taxon>
        <taxon>Actinomycetales</taxon>
        <taxon>Actinomycetaceae</taxon>
        <taxon>Actinomyces</taxon>
    </lineage>
</organism>
<protein>
    <recommendedName>
        <fullName evidence="5">Beta-carotene 15,15'-monooxygenase</fullName>
    </recommendedName>
</protein>
<dbReference type="Proteomes" id="UP000234778">
    <property type="component" value="Unassembled WGS sequence"/>
</dbReference>
<proteinExistence type="predicted"/>
<feature type="compositionally biased region" description="Basic and acidic residues" evidence="1">
    <location>
        <begin position="392"/>
        <end position="416"/>
    </location>
</feature>
<feature type="transmembrane region" description="Helical" evidence="2">
    <location>
        <begin position="225"/>
        <end position="242"/>
    </location>
</feature>
<feature type="transmembrane region" description="Helical" evidence="2">
    <location>
        <begin position="93"/>
        <end position="113"/>
    </location>
</feature>
<feature type="transmembrane region" description="Helical" evidence="2">
    <location>
        <begin position="249"/>
        <end position="269"/>
    </location>
</feature>
<feature type="transmembrane region" description="Helical" evidence="2">
    <location>
        <begin position="344"/>
        <end position="366"/>
    </location>
</feature>
<dbReference type="AlphaFoldDB" id="A0A2I1KQM7"/>
<evidence type="ECO:0008006" key="5">
    <source>
        <dbReference type="Google" id="ProtNLM"/>
    </source>
</evidence>
<dbReference type="InterPro" id="IPR045931">
    <property type="entry name" value="DUF6350"/>
</dbReference>
<evidence type="ECO:0000313" key="4">
    <source>
        <dbReference type="Proteomes" id="UP000234778"/>
    </source>
</evidence>
<name>A0A2I1KQM7_9ACTO</name>
<feature type="transmembrane region" description="Helical" evidence="2">
    <location>
        <begin position="275"/>
        <end position="294"/>
    </location>
</feature>
<feature type="transmembrane region" description="Helical" evidence="2">
    <location>
        <begin position="171"/>
        <end position="188"/>
    </location>
</feature>
<feature type="compositionally biased region" description="Low complexity" evidence="1">
    <location>
        <begin position="417"/>
        <end position="431"/>
    </location>
</feature>
<dbReference type="EMBL" id="PKHA01000016">
    <property type="protein sequence ID" value="PKY97935.1"/>
    <property type="molecule type" value="Genomic_DNA"/>
</dbReference>
<dbReference type="Pfam" id="PF19877">
    <property type="entry name" value="DUF6350"/>
    <property type="match status" value="1"/>
</dbReference>
<feature type="transmembrane region" description="Helical" evidence="2">
    <location>
        <begin position="62"/>
        <end position="81"/>
    </location>
</feature>
<gene>
    <name evidence="3" type="ORF">CYJ26_10235</name>
</gene>
<feature type="region of interest" description="Disordered" evidence="1">
    <location>
        <begin position="383"/>
        <end position="465"/>
    </location>
</feature>
<feature type="transmembrane region" description="Helical" evidence="2">
    <location>
        <begin position="200"/>
        <end position="219"/>
    </location>
</feature>
<sequence>MRAGAEAVLGGWLVVIVLTLAVYMATSSMDAAAALSVGAALRTGSALWSLGLGGGYGSPSEPAGAIELPLLGLTLLQLLLARSAVRRAHLRTAASGGLVVGTTTALAAFLLLLTSPGGSRTWPAIVGTALLTAVVVGVDLQRRGLGSQRLTGWWHERPAWVSPALVLTRDAAVALVAASVLVLLAAVVDGAARVSRLHDALAGGGVIASLGLVLLQLGWVPTTLVWALSWLAGPGFIVGAGSTFTPDHVVAGAVPTLPLLGLLPTAPVGGEGSSAGLYLPMALTAVALVIVWVRRRRLRALPLAQVVIAAVAAALMVALGVGACCLAASGSIGPGRLTEVGPNTLMTVVLLLVELGVGLVAAAVLVHPRTRVATEHGVRQTVSAAGSAAASTREKVEAGARAAQERRERVRAEREAAQAGDQEAADPQAAGSAGGEAPRVEVIEDQADVATTELTQVRKEGNDAD</sequence>
<keyword evidence="2" id="KW-0472">Membrane</keyword>
<keyword evidence="2" id="KW-1133">Transmembrane helix</keyword>
<evidence type="ECO:0000313" key="3">
    <source>
        <dbReference type="EMBL" id="PKY97935.1"/>
    </source>
</evidence>